<comment type="caution">
    <text evidence="1">The sequence shown here is derived from an EMBL/GenBank/DDBJ whole genome shotgun (WGS) entry which is preliminary data.</text>
</comment>
<name>A0ABT6YKA8_9BACT</name>
<proteinExistence type="predicted"/>
<gene>
    <name evidence="1" type="ORF">QM480_06575</name>
</gene>
<keyword evidence="2" id="KW-1185">Reference proteome</keyword>
<sequence length="190" mass="20743">MFLIFLICIAVVFLIVVVGGASSKHQTDKLQAEIKKLSDLGIHFSRQSHVSNSLFIALDHLTKKLVIIQLINGSAFTTILNFDEIYDCEVSKNGTMIYKKSATRTIGGALIGGALSGGVGAIVGGLSGASKAQEKIDKIELKIITKDITKNSVWITFYDSKKDLGMMQETMLREAETWKDTVSLIIDMNS</sequence>
<dbReference type="Proteomes" id="UP001236569">
    <property type="component" value="Unassembled WGS sequence"/>
</dbReference>
<accession>A0ABT6YKA8</accession>
<evidence type="ECO:0000313" key="1">
    <source>
        <dbReference type="EMBL" id="MDI9863980.1"/>
    </source>
</evidence>
<dbReference type="RefSeq" id="WP_283369214.1">
    <property type="nucleotide sequence ID" value="NZ_JASHID010000003.1"/>
</dbReference>
<evidence type="ECO:0000313" key="2">
    <source>
        <dbReference type="Proteomes" id="UP001236569"/>
    </source>
</evidence>
<organism evidence="1 2">
    <name type="scientific">Flectobacillus longus</name>
    <dbReference type="NCBI Taxonomy" id="2984207"/>
    <lineage>
        <taxon>Bacteria</taxon>
        <taxon>Pseudomonadati</taxon>
        <taxon>Bacteroidota</taxon>
        <taxon>Cytophagia</taxon>
        <taxon>Cytophagales</taxon>
        <taxon>Flectobacillaceae</taxon>
        <taxon>Flectobacillus</taxon>
    </lineage>
</organism>
<dbReference type="EMBL" id="JASHID010000003">
    <property type="protein sequence ID" value="MDI9863980.1"/>
    <property type="molecule type" value="Genomic_DNA"/>
</dbReference>
<protein>
    <submittedName>
        <fullName evidence="1">Uncharacterized protein</fullName>
    </submittedName>
</protein>
<reference evidence="1 2" key="1">
    <citation type="submission" date="2023-05" db="EMBL/GenBank/DDBJ databases">
        <title>Novel species of genus Flectobacillus isolated from stream in China.</title>
        <authorList>
            <person name="Lu H."/>
        </authorList>
    </citation>
    <scope>NUCLEOTIDE SEQUENCE [LARGE SCALE GENOMIC DNA]</scope>
    <source>
        <strain evidence="1 2">DC10W</strain>
    </source>
</reference>